<dbReference type="SUPFAM" id="SSF55120">
    <property type="entry name" value="Pseudouridine synthase"/>
    <property type="match status" value="1"/>
</dbReference>
<keyword evidence="3 5" id="KW-0413">Isomerase</keyword>
<dbReference type="RefSeq" id="WP_023055182.1">
    <property type="nucleotide sequence ID" value="NZ_JAUSTN010000003.1"/>
</dbReference>
<evidence type="ECO:0000256" key="2">
    <source>
        <dbReference type="ARBA" id="ARBA00010876"/>
    </source>
</evidence>
<dbReference type="EMBL" id="JAUSTN010000003">
    <property type="protein sequence ID" value="MDQ0274554.1"/>
    <property type="molecule type" value="Genomic_DNA"/>
</dbReference>
<dbReference type="InterPro" id="IPR006225">
    <property type="entry name" value="PsdUridine_synth_RluC/D"/>
</dbReference>
<evidence type="ECO:0000256" key="5">
    <source>
        <dbReference type="RuleBase" id="RU362028"/>
    </source>
</evidence>
<dbReference type="InterPro" id="IPR006145">
    <property type="entry name" value="PsdUridine_synth_RsuA/RluA"/>
</dbReference>
<evidence type="ECO:0000313" key="8">
    <source>
        <dbReference type="Proteomes" id="UP001236559"/>
    </source>
</evidence>
<dbReference type="EC" id="5.4.99.-" evidence="5"/>
<dbReference type="Gene3D" id="3.30.2350.10">
    <property type="entry name" value="Pseudouridine synthase"/>
    <property type="match status" value="1"/>
</dbReference>
<keyword evidence="8" id="KW-1185">Reference proteome</keyword>
<organism evidence="7 8">
    <name type="scientific">Peptoniphilus koenoeneniae</name>
    <dbReference type="NCBI Taxonomy" id="507751"/>
    <lineage>
        <taxon>Bacteria</taxon>
        <taxon>Bacillati</taxon>
        <taxon>Bacillota</taxon>
        <taxon>Tissierellia</taxon>
        <taxon>Tissierellales</taxon>
        <taxon>Peptoniphilaceae</taxon>
        <taxon>Peptoniphilus</taxon>
    </lineage>
</organism>
<dbReference type="InterPro" id="IPR020103">
    <property type="entry name" value="PsdUridine_synth_cat_dom_sf"/>
</dbReference>
<dbReference type="PANTHER" id="PTHR21600:SF44">
    <property type="entry name" value="RIBOSOMAL LARGE SUBUNIT PSEUDOURIDINE SYNTHASE D"/>
    <property type="match status" value="1"/>
</dbReference>
<keyword evidence="4" id="KW-0694">RNA-binding</keyword>
<dbReference type="InterPro" id="IPR050188">
    <property type="entry name" value="RluA_PseudoU_synthase"/>
</dbReference>
<evidence type="ECO:0000259" key="6">
    <source>
        <dbReference type="Pfam" id="PF00849"/>
    </source>
</evidence>
<comment type="similarity">
    <text evidence="2 5">Belongs to the pseudouridine synthase RluA family.</text>
</comment>
<dbReference type="PROSITE" id="PS01129">
    <property type="entry name" value="PSI_RLU"/>
    <property type="match status" value="1"/>
</dbReference>
<dbReference type="Proteomes" id="UP001236559">
    <property type="component" value="Unassembled WGS sequence"/>
</dbReference>
<evidence type="ECO:0000256" key="1">
    <source>
        <dbReference type="ARBA" id="ARBA00000073"/>
    </source>
</evidence>
<accession>A0ABU0ATG5</accession>
<dbReference type="GO" id="GO:0160140">
    <property type="term" value="F:23S rRNA pseudouridine(1911/1915/1917) synthase activity"/>
    <property type="evidence" value="ECO:0007669"/>
    <property type="project" value="UniProtKB-EC"/>
</dbReference>
<dbReference type="CDD" id="cd02869">
    <property type="entry name" value="PseudoU_synth_RluA_like"/>
    <property type="match status" value="1"/>
</dbReference>
<dbReference type="Pfam" id="PF00849">
    <property type="entry name" value="PseudoU_synth_2"/>
    <property type="match status" value="1"/>
</dbReference>
<evidence type="ECO:0000256" key="3">
    <source>
        <dbReference type="ARBA" id="ARBA00023235"/>
    </source>
</evidence>
<comment type="caution">
    <text evidence="7">The sequence shown here is derived from an EMBL/GenBank/DDBJ whole genome shotgun (WGS) entry which is preliminary data.</text>
</comment>
<comment type="catalytic activity">
    <reaction evidence="1 5">
        <text>a uridine in RNA = a pseudouridine in RNA</text>
        <dbReference type="Rhea" id="RHEA:48348"/>
        <dbReference type="Rhea" id="RHEA-COMP:12068"/>
        <dbReference type="Rhea" id="RHEA-COMP:12069"/>
        <dbReference type="ChEBI" id="CHEBI:65314"/>
        <dbReference type="ChEBI" id="CHEBI:65315"/>
    </reaction>
</comment>
<dbReference type="CDD" id="cd00165">
    <property type="entry name" value="S4"/>
    <property type="match status" value="1"/>
</dbReference>
<evidence type="ECO:0000256" key="4">
    <source>
        <dbReference type="PROSITE-ProRule" id="PRU00182"/>
    </source>
</evidence>
<proteinExistence type="inferred from homology"/>
<dbReference type="SUPFAM" id="SSF55174">
    <property type="entry name" value="Alpha-L RNA-binding motif"/>
    <property type="match status" value="1"/>
</dbReference>
<dbReference type="PROSITE" id="PS50889">
    <property type="entry name" value="S4"/>
    <property type="match status" value="1"/>
</dbReference>
<dbReference type="InterPro" id="IPR006224">
    <property type="entry name" value="PsdUridine_synth_RluA-like_CS"/>
</dbReference>
<protein>
    <recommendedName>
        <fullName evidence="5">Pseudouridine synthase</fullName>
        <ecNumber evidence="5">5.4.99.-</ecNumber>
    </recommendedName>
</protein>
<gene>
    <name evidence="7" type="ORF">J2S72_000571</name>
</gene>
<feature type="domain" description="Pseudouridine synthase RsuA/RluA-like" evidence="6">
    <location>
        <begin position="89"/>
        <end position="237"/>
    </location>
</feature>
<comment type="function">
    <text evidence="5">Responsible for synthesis of pseudouridine from uracil.</text>
</comment>
<dbReference type="PANTHER" id="PTHR21600">
    <property type="entry name" value="MITOCHONDRIAL RNA PSEUDOURIDINE SYNTHASE"/>
    <property type="match status" value="1"/>
</dbReference>
<name>A0ABU0ATG5_9FIRM</name>
<dbReference type="NCBIfam" id="TIGR00005">
    <property type="entry name" value="rluA_subfam"/>
    <property type="match status" value="1"/>
</dbReference>
<reference evidence="7 8" key="1">
    <citation type="submission" date="2023-07" db="EMBL/GenBank/DDBJ databases">
        <title>Genomic Encyclopedia of Type Strains, Phase IV (KMG-IV): sequencing the most valuable type-strain genomes for metagenomic binning, comparative biology and taxonomic classification.</title>
        <authorList>
            <person name="Goeker M."/>
        </authorList>
    </citation>
    <scope>NUCLEOTIDE SEQUENCE [LARGE SCALE GENOMIC DNA]</scope>
    <source>
        <strain evidence="7 8">DSM 22616</strain>
    </source>
</reference>
<evidence type="ECO:0000313" key="7">
    <source>
        <dbReference type="EMBL" id="MDQ0274554.1"/>
    </source>
</evidence>
<sequence length="292" mass="33728">MDILKDDFNFYHFTVDKAMKNKEFLKKINLSSRYIRRSVREKNIFVNGKLILQNIDLKPGDIVSIKIEEEELNAIAEEKELDIVYEDNDLLIVNKEPGIIAHAVNVEQRGTLSNYLAGYFLKNNIKRKIRLVNRLDRDTSGLIIVAKNSNAHSQLAKQMEEGKIIKKYMAIVEGVIDRETIIEKNILRSEDGIKRIVDQRGQYAKTLVKPIKTFNNMTLAEVQLFTGRTHQIRVHLNYIGHSLVGDPLYGNPSPLIKRQALHSYYLKFNHPRTNKILEIKGELPCDMKTLIM</sequence>